<dbReference type="AlphaFoldDB" id="A0A0E9RQI5"/>
<evidence type="ECO:0000313" key="1">
    <source>
        <dbReference type="EMBL" id="JAH30670.1"/>
    </source>
</evidence>
<organism evidence="1">
    <name type="scientific">Anguilla anguilla</name>
    <name type="common">European freshwater eel</name>
    <name type="synonym">Muraena anguilla</name>
    <dbReference type="NCBI Taxonomy" id="7936"/>
    <lineage>
        <taxon>Eukaryota</taxon>
        <taxon>Metazoa</taxon>
        <taxon>Chordata</taxon>
        <taxon>Craniata</taxon>
        <taxon>Vertebrata</taxon>
        <taxon>Euteleostomi</taxon>
        <taxon>Actinopterygii</taxon>
        <taxon>Neopterygii</taxon>
        <taxon>Teleostei</taxon>
        <taxon>Anguilliformes</taxon>
        <taxon>Anguillidae</taxon>
        <taxon>Anguilla</taxon>
    </lineage>
</organism>
<proteinExistence type="predicted"/>
<protein>
    <submittedName>
        <fullName evidence="1">Uncharacterized protein</fullName>
    </submittedName>
</protein>
<reference evidence="1" key="2">
    <citation type="journal article" date="2015" name="Fish Shellfish Immunol.">
        <title>Early steps in the European eel (Anguilla anguilla)-Vibrio vulnificus interaction in the gills: Role of the RtxA13 toxin.</title>
        <authorList>
            <person name="Callol A."/>
            <person name="Pajuelo D."/>
            <person name="Ebbesson L."/>
            <person name="Teles M."/>
            <person name="MacKenzie S."/>
            <person name="Amaro C."/>
        </authorList>
    </citation>
    <scope>NUCLEOTIDE SEQUENCE</scope>
</reference>
<reference evidence="1" key="1">
    <citation type="submission" date="2014-11" db="EMBL/GenBank/DDBJ databases">
        <authorList>
            <person name="Amaro Gonzalez C."/>
        </authorList>
    </citation>
    <scope>NUCLEOTIDE SEQUENCE</scope>
</reference>
<accession>A0A0E9RQI5</accession>
<dbReference type="EMBL" id="GBXM01077907">
    <property type="protein sequence ID" value="JAH30670.1"/>
    <property type="molecule type" value="Transcribed_RNA"/>
</dbReference>
<name>A0A0E9RQI5_ANGAN</name>
<sequence>MYYKLSKNLQRTVLILIISDMNKLMAP</sequence>